<gene>
    <name evidence="10" type="ORF">U0070_011655</name>
</gene>
<dbReference type="InterPro" id="IPR017452">
    <property type="entry name" value="GPCR_Rhodpsn_7TM"/>
</dbReference>
<dbReference type="PROSITE" id="PS50262">
    <property type="entry name" value="G_PROTEIN_RECEP_F1_2"/>
    <property type="match status" value="1"/>
</dbReference>
<dbReference type="GO" id="GO:0004930">
    <property type="term" value="F:G protein-coupled receptor activity"/>
    <property type="evidence" value="ECO:0007669"/>
    <property type="project" value="UniProtKB-KW"/>
</dbReference>
<dbReference type="InterPro" id="IPR000276">
    <property type="entry name" value="GPCR_Rhodpsn"/>
</dbReference>
<keyword evidence="5 8" id="KW-0472">Membrane</keyword>
<evidence type="ECO:0000256" key="4">
    <source>
        <dbReference type="ARBA" id="ARBA00023040"/>
    </source>
</evidence>
<comment type="subcellular location">
    <subcellularLocation>
        <location evidence="1">Membrane</location>
        <topology evidence="1">Multi-pass membrane protein</topology>
    </subcellularLocation>
</comment>
<dbReference type="Gene3D" id="1.20.1070.10">
    <property type="entry name" value="Rhodopsin 7-helix transmembrane proteins"/>
    <property type="match status" value="1"/>
</dbReference>
<keyword evidence="7" id="KW-0807">Transducer</keyword>
<feature type="transmembrane region" description="Helical" evidence="8">
    <location>
        <begin position="53"/>
        <end position="82"/>
    </location>
</feature>
<evidence type="ECO:0000256" key="3">
    <source>
        <dbReference type="ARBA" id="ARBA00022989"/>
    </source>
</evidence>
<evidence type="ECO:0000256" key="2">
    <source>
        <dbReference type="ARBA" id="ARBA00022692"/>
    </source>
</evidence>
<organism evidence="10 11">
    <name type="scientific">Myodes glareolus</name>
    <name type="common">Bank vole</name>
    <name type="synonym">Clethrionomys glareolus</name>
    <dbReference type="NCBI Taxonomy" id="447135"/>
    <lineage>
        <taxon>Eukaryota</taxon>
        <taxon>Metazoa</taxon>
        <taxon>Chordata</taxon>
        <taxon>Craniata</taxon>
        <taxon>Vertebrata</taxon>
        <taxon>Euteleostomi</taxon>
        <taxon>Mammalia</taxon>
        <taxon>Eutheria</taxon>
        <taxon>Euarchontoglires</taxon>
        <taxon>Glires</taxon>
        <taxon>Rodentia</taxon>
        <taxon>Myomorpha</taxon>
        <taxon>Muroidea</taxon>
        <taxon>Cricetidae</taxon>
        <taxon>Arvicolinae</taxon>
        <taxon>Myodes</taxon>
    </lineage>
</organism>
<keyword evidence="3 8" id="KW-1133">Transmembrane helix</keyword>
<reference evidence="10 11" key="1">
    <citation type="journal article" date="2023" name="bioRxiv">
        <title>Conserved and derived expression patterns and positive selection on dental genes reveal complex evolutionary context of ever-growing rodent molars.</title>
        <authorList>
            <person name="Calamari Z.T."/>
            <person name="Song A."/>
            <person name="Cohen E."/>
            <person name="Akter M."/>
            <person name="Roy R.D."/>
            <person name="Hallikas O."/>
            <person name="Christensen M.M."/>
            <person name="Li P."/>
            <person name="Marangoni P."/>
            <person name="Jernvall J."/>
            <person name="Klein O.D."/>
        </authorList>
    </citation>
    <scope>NUCLEOTIDE SEQUENCE [LARGE SCALE GENOMIC DNA]</scope>
    <source>
        <strain evidence="10">V071</strain>
    </source>
</reference>
<dbReference type="SUPFAM" id="SSF81321">
    <property type="entry name" value="Family A G protein-coupled receptor-like"/>
    <property type="match status" value="1"/>
</dbReference>
<evidence type="ECO:0000313" key="11">
    <source>
        <dbReference type="Proteomes" id="UP001488838"/>
    </source>
</evidence>
<dbReference type="Proteomes" id="UP001488838">
    <property type="component" value="Unassembled WGS sequence"/>
</dbReference>
<name>A0AAW0H8U2_MYOGA</name>
<accession>A0AAW0H8U2</accession>
<sequence>MGVNIMIAVTILCSPALLGSPTYFLAFLSFLDACITSVIASKMIADFLDDSKTIFFVGCMTQIFAEHFFAAVEVIVFIVIAYDHYVAIYKPLHYSSIMNWRHCGTVGVAG</sequence>
<dbReference type="InterPro" id="IPR050427">
    <property type="entry name" value="Olfactory_Receptors"/>
</dbReference>
<protein>
    <recommendedName>
        <fullName evidence="9">G-protein coupled receptors family 1 profile domain-containing protein</fullName>
    </recommendedName>
</protein>
<dbReference type="Pfam" id="PF00001">
    <property type="entry name" value="7tm_1"/>
    <property type="match status" value="1"/>
</dbReference>
<evidence type="ECO:0000313" key="10">
    <source>
        <dbReference type="EMBL" id="KAK7798194.1"/>
    </source>
</evidence>
<keyword evidence="6" id="KW-0675">Receptor</keyword>
<evidence type="ECO:0000256" key="5">
    <source>
        <dbReference type="ARBA" id="ARBA00023136"/>
    </source>
</evidence>
<feature type="domain" description="G-protein coupled receptors family 1 profile" evidence="9">
    <location>
        <begin position="3"/>
        <end position="110"/>
    </location>
</feature>
<dbReference type="PANTHER" id="PTHR48002">
    <property type="entry name" value="OLFACTORY RECEPTOR"/>
    <property type="match status" value="1"/>
</dbReference>
<evidence type="ECO:0000256" key="1">
    <source>
        <dbReference type="ARBA" id="ARBA00004141"/>
    </source>
</evidence>
<proteinExistence type="predicted"/>
<evidence type="ECO:0000256" key="6">
    <source>
        <dbReference type="ARBA" id="ARBA00023170"/>
    </source>
</evidence>
<dbReference type="EMBL" id="JBBHLL010000720">
    <property type="protein sequence ID" value="KAK7798194.1"/>
    <property type="molecule type" value="Genomic_DNA"/>
</dbReference>
<comment type="caution">
    <text evidence="10">The sequence shown here is derived from an EMBL/GenBank/DDBJ whole genome shotgun (WGS) entry which is preliminary data.</text>
</comment>
<keyword evidence="2 8" id="KW-0812">Transmembrane</keyword>
<evidence type="ECO:0000256" key="7">
    <source>
        <dbReference type="ARBA" id="ARBA00023224"/>
    </source>
</evidence>
<evidence type="ECO:0000256" key="8">
    <source>
        <dbReference type="SAM" id="Phobius"/>
    </source>
</evidence>
<keyword evidence="4" id="KW-0297">G-protein coupled receptor</keyword>
<keyword evidence="11" id="KW-1185">Reference proteome</keyword>
<dbReference type="AlphaFoldDB" id="A0AAW0H8U2"/>
<evidence type="ECO:0000259" key="9">
    <source>
        <dbReference type="PROSITE" id="PS50262"/>
    </source>
</evidence>
<dbReference type="GO" id="GO:0016020">
    <property type="term" value="C:membrane"/>
    <property type="evidence" value="ECO:0007669"/>
    <property type="project" value="UniProtKB-SubCell"/>
</dbReference>